<protein>
    <submittedName>
        <fullName evidence="1">Uncharacterized protein</fullName>
    </submittedName>
</protein>
<organism evidence="1 2">
    <name type="scientific">Clonorchis sinensis</name>
    <name type="common">Chinese liver fluke</name>
    <dbReference type="NCBI Taxonomy" id="79923"/>
    <lineage>
        <taxon>Eukaryota</taxon>
        <taxon>Metazoa</taxon>
        <taxon>Spiralia</taxon>
        <taxon>Lophotrochozoa</taxon>
        <taxon>Platyhelminthes</taxon>
        <taxon>Trematoda</taxon>
        <taxon>Digenea</taxon>
        <taxon>Opisthorchiida</taxon>
        <taxon>Opisthorchiata</taxon>
        <taxon>Opisthorchiidae</taxon>
        <taxon>Clonorchis</taxon>
    </lineage>
</organism>
<reference evidence="1 2" key="2">
    <citation type="journal article" date="2021" name="Genomics">
        <title>High-quality reference genome for Clonorchis sinensis.</title>
        <authorList>
            <person name="Young N.D."/>
            <person name="Stroehlein A.J."/>
            <person name="Kinkar L."/>
            <person name="Wang T."/>
            <person name="Sohn W.M."/>
            <person name="Chang B.C.H."/>
            <person name="Kaur P."/>
            <person name="Weisz D."/>
            <person name="Dudchenko O."/>
            <person name="Aiden E.L."/>
            <person name="Korhonen P.K."/>
            <person name="Gasser R.B."/>
        </authorList>
    </citation>
    <scope>NUCLEOTIDE SEQUENCE [LARGE SCALE GENOMIC DNA]</scope>
    <source>
        <strain evidence="1">Cs-k2</strain>
    </source>
</reference>
<dbReference type="AlphaFoldDB" id="A0A8T1MV71"/>
<keyword evidence="2" id="KW-1185">Reference proteome</keyword>
<sequence>MLLKWSWMGKLHCWTCIRGRTNAKKPQVNSTNKIFGRLHSLVSFNDSLSKKHPCVIHLVVPSDTSFCEYSAFYQQVFEQSSQNTLHLTDTLPNSDFSLVN</sequence>
<accession>A0A8T1MV71</accession>
<name>A0A8T1MV71_CLOSI</name>
<evidence type="ECO:0000313" key="2">
    <source>
        <dbReference type="Proteomes" id="UP000286415"/>
    </source>
</evidence>
<evidence type="ECO:0000313" key="1">
    <source>
        <dbReference type="EMBL" id="KAG5452818.1"/>
    </source>
</evidence>
<comment type="caution">
    <text evidence="1">The sequence shown here is derived from an EMBL/GenBank/DDBJ whole genome shotgun (WGS) entry which is preliminary data.</text>
</comment>
<gene>
    <name evidence="1" type="ORF">CSKR_202309</name>
</gene>
<reference evidence="1 2" key="1">
    <citation type="journal article" date="2018" name="Biotechnol. Adv.">
        <title>Improved genomic resources and new bioinformatic workflow for the carcinogenic parasite Clonorchis sinensis: Biotechnological implications.</title>
        <authorList>
            <person name="Wang D."/>
            <person name="Korhonen P.K."/>
            <person name="Gasser R.B."/>
            <person name="Young N.D."/>
        </authorList>
    </citation>
    <scope>NUCLEOTIDE SEQUENCE [LARGE SCALE GENOMIC DNA]</scope>
    <source>
        <strain evidence="1">Cs-k2</strain>
    </source>
</reference>
<proteinExistence type="predicted"/>
<dbReference type="Proteomes" id="UP000286415">
    <property type="component" value="Unassembled WGS sequence"/>
</dbReference>
<dbReference type="EMBL" id="NIRI02000013">
    <property type="protein sequence ID" value="KAG5452818.1"/>
    <property type="molecule type" value="Genomic_DNA"/>
</dbReference>